<sequence>MKITICGSMQFAQKMINIKQELESHGHQVVIPKNSDKYASGTMSVENKWEKIELDLIKNYFEEIKKTDAVLIINENKNGVENYIGGNGLIEMAFAHILNKKIYLLNPVPKLNYTDEIEAMQPIIINNDLKLII</sequence>
<evidence type="ECO:0000313" key="2">
    <source>
        <dbReference type="Proteomes" id="UP000177376"/>
    </source>
</evidence>
<organism evidence="1 2">
    <name type="scientific">Candidatus Buchananbacteria bacterium RIFCSPLOWO2_01_FULL_39_33</name>
    <dbReference type="NCBI Taxonomy" id="1797543"/>
    <lineage>
        <taxon>Bacteria</taxon>
        <taxon>Candidatus Buchananiibacteriota</taxon>
    </lineage>
</organism>
<proteinExistence type="predicted"/>
<dbReference type="EMBL" id="MHIM01000008">
    <property type="protein sequence ID" value="OGY53008.1"/>
    <property type="molecule type" value="Genomic_DNA"/>
</dbReference>
<dbReference type="AlphaFoldDB" id="A0A1G1YKX8"/>
<dbReference type="Proteomes" id="UP000177376">
    <property type="component" value="Unassembled WGS sequence"/>
</dbReference>
<comment type="caution">
    <text evidence="1">The sequence shown here is derived from an EMBL/GenBank/DDBJ whole genome shotgun (WGS) entry which is preliminary data.</text>
</comment>
<evidence type="ECO:0000313" key="1">
    <source>
        <dbReference type="EMBL" id="OGY53008.1"/>
    </source>
</evidence>
<name>A0A1G1YKX8_9BACT</name>
<reference evidence="1 2" key="1">
    <citation type="journal article" date="2016" name="Nat. Commun.">
        <title>Thousands of microbial genomes shed light on interconnected biogeochemical processes in an aquifer system.</title>
        <authorList>
            <person name="Anantharaman K."/>
            <person name="Brown C.T."/>
            <person name="Hug L.A."/>
            <person name="Sharon I."/>
            <person name="Castelle C.J."/>
            <person name="Probst A.J."/>
            <person name="Thomas B.C."/>
            <person name="Singh A."/>
            <person name="Wilkins M.J."/>
            <person name="Karaoz U."/>
            <person name="Brodie E.L."/>
            <person name="Williams K.H."/>
            <person name="Hubbard S.S."/>
            <person name="Banfield J.F."/>
        </authorList>
    </citation>
    <scope>NUCLEOTIDE SEQUENCE [LARGE SCALE GENOMIC DNA]</scope>
</reference>
<evidence type="ECO:0008006" key="3">
    <source>
        <dbReference type="Google" id="ProtNLM"/>
    </source>
</evidence>
<protein>
    <recommendedName>
        <fullName evidence="3">Maf-like protein</fullName>
    </recommendedName>
</protein>
<accession>A0A1G1YKX8</accession>
<gene>
    <name evidence="1" type="ORF">A3A02_04870</name>
</gene>